<gene>
    <name evidence="2" type="ORF">E4U60_007003</name>
</gene>
<evidence type="ECO:0000313" key="2">
    <source>
        <dbReference type="EMBL" id="KAG5942982.1"/>
    </source>
</evidence>
<reference evidence="2 3" key="1">
    <citation type="journal article" date="2020" name="bioRxiv">
        <title>Whole genome comparisons of ergot fungi reveals the divergence and evolution of species within the genus Claviceps are the result of varying mechanisms driving genome evolution and host range expansion.</title>
        <authorList>
            <person name="Wyka S.A."/>
            <person name="Mondo S.J."/>
            <person name="Liu M."/>
            <person name="Dettman J."/>
            <person name="Nalam V."/>
            <person name="Broders K.D."/>
        </authorList>
    </citation>
    <scope>NUCLEOTIDE SEQUENCE [LARGE SCALE GENOMIC DNA]</scope>
    <source>
        <strain evidence="2 3">CCC 1485</strain>
    </source>
</reference>
<evidence type="ECO:0000256" key="1">
    <source>
        <dbReference type="SAM" id="MobiDB-lite"/>
    </source>
</evidence>
<feature type="compositionally biased region" description="Low complexity" evidence="1">
    <location>
        <begin position="493"/>
        <end position="503"/>
    </location>
</feature>
<feature type="region of interest" description="Disordered" evidence="1">
    <location>
        <begin position="1"/>
        <end position="20"/>
    </location>
</feature>
<accession>A0A9P7MF60</accession>
<protein>
    <recommendedName>
        <fullName evidence="4">DUF1760-domain-containing protein</fullName>
    </recommendedName>
</protein>
<dbReference type="InterPro" id="IPR040347">
    <property type="entry name" value="YBP1/2"/>
</dbReference>
<sequence>MAVPDPTAKPTTEQVIQRLRDSRPPVTDKFTYLTIIDESLSPDILPTLHDILQDVALTSDIGWDLVEMLISVPGSEGCLESIARLGNPREVILKVLHAMEATSGSKGDEGEGGSGTNKAFVTLCGMLGILHKRLQVKAPSRFLHTTLDTVYRSYDPTHAESTAAIISLLQSVSAQKRPPLPTRQSSTVLETPMHNAAGDAAESAPDPEADMSDKTNAEDSEIANHLLQSFITCVFEAFVNANDLEWASRMLEYTYPQRIVPGKKTMMQAFNEESDLRAKDALAGQLAAVAGDLGFTNMTYSELQSILEAPITRDPLSIDFDPSKINDIKLSSAGLLCLVAYWVFAADIFDAHQPRPAMYMFPHHHSLLKHYIGQDSQSEVAIHPGTMEALVVLAVWLDGQNRIAAGGSRSSDAKDNYMPYHHLITLISVFHPNIRVRNASTVVAGTILHSNPDEDDRLSILEDLLENCMFSSLQACAVSWLREEILAAHKNASPPSLTPSSSSAPPPSPKNNSRFRSPDCFEAIQYTLFPSLAHLQDADLDALLEFWAEGSPFHLQVANFALFLFSSPTYSRLAPAGMAAAIEHRYVQPLVQVATRIMDALEEGDVEQLKGGEHQGTVMELAVLRERLGRVPLQ</sequence>
<dbReference type="OrthoDB" id="5396786at2759"/>
<name>A0A9P7MF60_9HYPO</name>
<comment type="caution">
    <text evidence="2">The sequence shown here is derived from an EMBL/GenBank/DDBJ whole genome shotgun (WGS) entry which is preliminary data.</text>
</comment>
<evidence type="ECO:0000313" key="3">
    <source>
        <dbReference type="Proteomes" id="UP000706124"/>
    </source>
</evidence>
<dbReference type="Pfam" id="PF08568">
    <property type="entry name" value="Kinetochor_Ybp2"/>
    <property type="match status" value="1"/>
</dbReference>
<keyword evidence="3" id="KW-1185">Reference proteome</keyword>
<proteinExistence type="predicted"/>
<dbReference type="InterPro" id="IPR013877">
    <property type="entry name" value="YAP-bd/ALF4/Glomulin"/>
</dbReference>
<dbReference type="GO" id="GO:0034599">
    <property type="term" value="P:cellular response to oxidative stress"/>
    <property type="evidence" value="ECO:0007669"/>
    <property type="project" value="InterPro"/>
</dbReference>
<dbReference type="EMBL" id="SRPO01000073">
    <property type="protein sequence ID" value="KAG5942982.1"/>
    <property type="molecule type" value="Genomic_DNA"/>
</dbReference>
<dbReference type="GO" id="GO:0005737">
    <property type="term" value="C:cytoplasm"/>
    <property type="evidence" value="ECO:0007669"/>
    <property type="project" value="TreeGrafter"/>
</dbReference>
<dbReference type="AlphaFoldDB" id="A0A9P7MF60"/>
<dbReference type="Proteomes" id="UP000706124">
    <property type="component" value="Unassembled WGS sequence"/>
</dbReference>
<feature type="region of interest" description="Disordered" evidence="1">
    <location>
        <begin position="492"/>
        <end position="514"/>
    </location>
</feature>
<dbReference type="PANTHER" id="PTHR28020">
    <property type="entry name" value="YAP1-BINDING PROTEIN 1-RELATED"/>
    <property type="match status" value="1"/>
</dbReference>
<organism evidence="2 3">
    <name type="scientific">Claviceps pazoutovae</name>
    <dbReference type="NCBI Taxonomy" id="1649127"/>
    <lineage>
        <taxon>Eukaryota</taxon>
        <taxon>Fungi</taxon>
        <taxon>Dikarya</taxon>
        <taxon>Ascomycota</taxon>
        <taxon>Pezizomycotina</taxon>
        <taxon>Sordariomycetes</taxon>
        <taxon>Hypocreomycetidae</taxon>
        <taxon>Hypocreales</taxon>
        <taxon>Clavicipitaceae</taxon>
        <taxon>Claviceps</taxon>
    </lineage>
</organism>
<dbReference type="PANTHER" id="PTHR28020:SF1">
    <property type="entry name" value="YAP1-BINDING PROTEIN 1-RELATED"/>
    <property type="match status" value="1"/>
</dbReference>
<evidence type="ECO:0008006" key="4">
    <source>
        <dbReference type="Google" id="ProtNLM"/>
    </source>
</evidence>